<comment type="subcellular location">
    <subcellularLocation>
        <location evidence="3">Cell membrane</location>
        <topology evidence="3">Multi-pass membrane protein</topology>
    </subcellularLocation>
    <subcellularLocation>
        <location evidence="2">Membrane raft</location>
        <topology evidence="2">Multi-pass membrane protein</topology>
    </subcellularLocation>
</comment>
<evidence type="ECO:0000256" key="3">
    <source>
        <dbReference type="ARBA" id="ARBA00004651"/>
    </source>
</evidence>
<dbReference type="CDD" id="cd00075">
    <property type="entry name" value="HATPase"/>
    <property type="match status" value="1"/>
</dbReference>
<dbReference type="FunFam" id="3.30.565.10:FF:000023">
    <property type="entry name" value="PAS domain-containing sensor histidine kinase"/>
    <property type="match status" value="1"/>
</dbReference>
<comment type="catalytic activity">
    <reaction evidence="1">
        <text>ATP + protein L-histidine = ADP + protein N-phospho-L-histidine.</text>
        <dbReference type="EC" id="2.7.13.3"/>
    </reaction>
</comment>
<dbReference type="SUPFAM" id="SSF47384">
    <property type="entry name" value="Homodimeric domain of signal transducing histidine kinase"/>
    <property type="match status" value="1"/>
</dbReference>
<feature type="transmembrane region" description="Helical" evidence="15">
    <location>
        <begin position="6"/>
        <end position="28"/>
    </location>
</feature>
<evidence type="ECO:0000256" key="15">
    <source>
        <dbReference type="SAM" id="Phobius"/>
    </source>
</evidence>
<dbReference type="SUPFAM" id="SSF55874">
    <property type="entry name" value="ATPase domain of HSP90 chaperone/DNA topoisomerase II/histidine kinase"/>
    <property type="match status" value="1"/>
</dbReference>
<dbReference type="OrthoDB" id="9813151at2"/>
<organism evidence="18 19">
    <name type="scientific">Litchfieldia salsa</name>
    <dbReference type="NCBI Taxonomy" id="930152"/>
    <lineage>
        <taxon>Bacteria</taxon>
        <taxon>Bacillati</taxon>
        <taxon>Bacillota</taxon>
        <taxon>Bacilli</taxon>
        <taxon>Bacillales</taxon>
        <taxon>Bacillaceae</taxon>
        <taxon>Litchfieldia</taxon>
    </lineage>
</organism>
<evidence type="ECO:0000313" key="18">
    <source>
        <dbReference type="EMBL" id="SDP93735.1"/>
    </source>
</evidence>
<dbReference type="InterPro" id="IPR005467">
    <property type="entry name" value="His_kinase_dom"/>
</dbReference>
<dbReference type="InterPro" id="IPR050398">
    <property type="entry name" value="HssS/ArlS-like"/>
</dbReference>
<keyword evidence="10 18" id="KW-0418">Kinase</keyword>
<keyword evidence="5" id="KW-1003">Cell membrane</keyword>
<evidence type="ECO:0000256" key="2">
    <source>
        <dbReference type="ARBA" id="ARBA00004314"/>
    </source>
</evidence>
<sequence length="466" mass="52565">MKWNRIVIKLGASILTIILIILLPLGFIMNQLFSGFYYNKVQDQLNDLSNRYANTITSVEDQDILQMFEVLADMTDQEIIIVNEQGTVVANSGLPSLPKGLEIQEDELSRFINNSVVQNELYDEQTDKRYLSVGKPIILDDQFIGGIFVLASVEEMYQSIDMITNSIILAGTGAIFLAIGFTFIVSRKLSNPLLEMEKATRKIAKGDLNTRVSVASKDEIGSLSNAINDLAFELQRYRSSRREFFANISHELRTPITYLEGYANVIENKLYKTEEEKNKYLQIIQQEAKRMSSLVNDLFELSKLEEGRLSLQFEEIDLIEVVENAVSKTKIKAEQKGLTIGFSPTYQIPSIYADGLRMEQILINLIENAIRYTKQGSIMISLSSDNDKVIVSIEDTGIGIPSDDIPYLFERFYRVEKSRSREHGGTGLGLAIVKQLVARQHGSIQVKSEVGKGTCFELTFPIYKGE</sequence>
<dbReference type="InterPro" id="IPR036097">
    <property type="entry name" value="HisK_dim/P_sf"/>
</dbReference>
<accession>A0A1H0WTG9</accession>
<evidence type="ECO:0000259" key="16">
    <source>
        <dbReference type="PROSITE" id="PS50109"/>
    </source>
</evidence>
<reference evidence="19" key="1">
    <citation type="submission" date="2016-10" db="EMBL/GenBank/DDBJ databases">
        <authorList>
            <person name="Varghese N."/>
            <person name="Submissions S."/>
        </authorList>
    </citation>
    <scope>NUCLEOTIDE SEQUENCE [LARGE SCALE GENOMIC DNA]</scope>
    <source>
        <strain evidence="19">IBRC-M10078</strain>
    </source>
</reference>
<keyword evidence="11" id="KW-0067">ATP-binding</keyword>
<dbReference type="PANTHER" id="PTHR45528">
    <property type="entry name" value="SENSOR HISTIDINE KINASE CPXA"/>
    <property type="match status" value="1"/>
</dbReference>
<dbReference type="EMBL" id="FNJU01000015">
    <property type="protein sequence ID" value="SDP93735.1"/>
    <property type="molecule type" value="Genomic_DNA"/>
</dbReference>
<dbReference type="EC" id="2.7.13.3" evidence="4"/>
<keyword evidence="9" id="KW-0547">Nucleotide-binding</keyword>
<keyword evidence="8 15" id="KW-0812">Transmembrane</keyword>
<keyword evidence="7" id="KW-0808">Transferase</keyword>
<evidence type="ECO:0000256" key="11">
    <source>
        <dbReference type="ARBA" id="ARBA00022840"/>
    </source>
</evidence>
<feature type="domain" description="HAMP" evidence="17">
    <location>
        <begin position="187"/>
        <end position="239"/>
    </location>
</feature>
<keyword evidence="6" id="KW-0597">Phosphoprotein</keyword>
<dbReference type="GO" id="GO:0045121">
    <property type="term" value="C:membrane raft"/>
    <property type="evidence" value="ECO:0007669"/>
    <property type="project" value="UniProtKB-SubCell"/>
</dbReference>
<dbReference type="Pfam" id="PF02518">
    <property type="entry name" value="HATPase_c"/>
    <property type="match status" value="1"/>
</dbReference>
<dbReference type="PRINTS" id="PR00344">
    <property type="entry name" value="BCTRLSENSOR"/>
</dbReference>
<dbReference type="RefSeq" id="WP_090858743.1">
    <property type="nucleotide sequence ID" value="NZ_FNJU01000015.1"/>
</dbReference>
<feature type="transmembrane region" description="Helical" evidence="15">
    <location>
        <begin position="166"/>
        <end position="185"/>
    </location>
</feature>
<protein>
    <recommendedName>
        <fullName evidence="4">histidine kinase</fullName>
        <ecNumber evidence="4">2.7.13.3</ecNumber>
    </recommendedName>
</protein>
<evidence type="ECO:0000256" key="13">
    <source>
        <dbReference type="ARBA" id="ARBA00023012"/>
    </source>
</evidence>
<dbReference type="FunFam" id="1.10.287.130:FF:000001">
    <property type="entry name" value="Two-component sensor histidine kinase"/>
    <property type="match status" value="1"/>
</dbReference>
<dbReference type="Gene3D" id="3.30.565.10">
    <property type="entry name" value="Histidine kinase-like ATPase, C-terminal domain"/>
    <property type="match status" value="1"/>
</dbReference>
<dbReference type="CDD" id="cd00082">
    <property type="entry name" value="HisKA"/>
    <property type="match status" value="1"/>
</dbReference>
<evidence type="ECO:0000256" key="1">
    <source>
        <dbReference type="ARBA" id="ARBA00000085"/>
    </source>
</evidence>
<keyword evidence="12 15" id="KW-1133">Transmembrane helix</keyword>
<dbReference type="PROSITE" id="PS50109">
    <property type="entry name" value="HIS_KIN"/>
    <property type="match status" value="1"/>
</dbReference>
<dbReference type="PANTHER" id="PTHR45528:SF1">
    <property type="entry name" value="SENSOR HISTIDINE KINASE CPXA"/>
    <property type="match status" value="1"/>
</dbReference>
<dbReference type="SUPFAM" id="SSF158472">
    <property type="entry name" value="HAMP domain-like"/>
    <property type="match status" value="1"/>
</dbReference>
<dbReference type="InterPro" id="IPR004358">
    <property type="entry name" value="Sig_transdc_His_kin-like_C"/>
</dbReference>
<dbReference type="InterPro" id="IPR003594">
    <property type="entry name" value="HATPase_dom"/>
</dbReference>
<dbReference type="SMART" id="SM00388">
    <property type="entry name" value="HisKA"/>
    <property type="match status" value="1"/>
</dbReference>
<dbReference type="Pfam" id="PF00672">
    <property type="entry name" value="HAMP"/>
    <property type="match status" value="1"/>
</dbReference>
<dbReference type="GO" id="GO:0005524">
    <property type="term" value="F:ATP binding"/>
    <property type="evidence" value="ECO:0007669"/>
    <property type="project" value="UniProtKB-KW"/>
</dbReference>
<dbReference type="InterPro" id="IPR036890">
    <property type="entry name" value="HATPase_C_sf"/>
</dbReference>
<dbReference type="STRING" id="930152.SAMN05216565_11527"/>
<proteinExistence type="predicted"/>
<evidence type="ECO:0000256" key="4">
    <source>
        <dbReference type="ARBA" id="ARBA00012438"/>
    </source>
</evidence>
<name>A0A1H0WTG9_9BACI</name>
<evidence type="ECO:0000256" key="5">
    <source>
        <dbReference type="ARBA" id="ARBA00022475"/>
    </source>
</evidence>
<evidence type="ECO:0000256" key="10">
    <source>
        <dbReference type="ARBA" id="ARBA00022777"/>
    </source>
</evidence>
<evidence type="ECO:0000256" key="8">
    <source>
        <dbReference type="ARBA" id="ARBA00022692"/>
    </source>
</evidence>
<gene>
    <name evidence="18" type="ORF">SAMN05216565_11527</name>
</gene>
<dbReference type="Gene3D" id="1.10.8.500">
    <property type="entry name" value="HAMP domain in histidine kinase"/>
    <property type="match status" value="1"/>
</dbReference>
<keyword evidence="13" id="KW-0902">Two-component regulatory system</keyword>
<dbReference type="Gene3D" id="3.30.450.20">
    <property type="entry name" value="PAS domain"/>
    <property type="match status" value="1"/>
</dbReference>
<evidence type="ECO:0000259" key="17">
    <source>
        <dbReference type="PROSITE" id="PS50885"/>
    </source>
</evidence>
<dbReference type="Gene3D" id="1.10.287.130">
    <property type="match status" value="1"/>
</dbReference>
<dbReference type="GO" id="GO:0000155">
    <property type="term" value="F:phosphorelay sensor kinase activity"/>
    <property type="evidence" value="ECO:0007669"/>
    <property type="project" value="InterPro"/>
</dbReference>
<evidence type="ECO:0000256" key="6">
    <source>
        <dbReference type="ARBA" id="ARBA00022553"/>
    </source>
</evidence>
<dbReference type="PROSITE" id="PS50885">
    <property type="entry name" value="HAMP"/>
    <property type="match status" value="1"/>
</dbReference>
<dbReference type="InterPro" id="IPR003661">
    <property type="entry name" value="HisK_dim/P_dom"/>
</dbReference>
<dbReference type="AlphaFoldDB" id="A0A1H0WTG9"/>
<dbReference type="SMART" id="SM00304">
    <property type="entry name" value="HAMP"/>
    <property type="match status" value="1"/>
</dbReference>
<keyword evidence="19" id="KW-1185">Reference proteome</keyword>
<dbReference type="GO" id="GO:0005886">
    <property type="term" value="C:plasma membrane"/>
    <property type="evidence" value="ECO:0007669"/>
    <property type="project" value="UniProtKB-SubCell"/>
</dbReference>
<dbReference type="Proteomes" id="UP000199159">
    <property type="component" value="Unassembled WGS sequence"/>
</dbReference>
<evidence type="ECO:0000256" key="7">
    <source>
        <dbReference type="ARBA" id="ARBA00022679"/>
    </source>
</evidence>
<evidence type="ECO:0000256" key="14">
    <source>
        <dbReference type="ARBA" id="ARBA00023136"/>
    </source>
</evidence>
<evidence type="ECO:0000256" key="9">
    <source>
        <dbReference type="ARBA" id="ARBA00022741"/>
    </source>
</evidence>
<keyword evidence="14 15" id="KW-0472">Membrane</keyword>
<dbReference type="Pfam" id="PF00512">
    <property type="entry name" value="HisKA"/>
    <property type="match status" value="1"/>
</dbReference>
<dbReference type="CDD" id="cd06225">
    <property type="entry name" value="HAMP"/>
    <property type="match status" value="1"/>
</dbReference>
<feature type="domain" description="Histidine kinase" evidence="16">
    <location>
        <begin position="247"/>
        <end position="464"/>
    </location>
</feature>
<dbReference type="InterPro" id="IPR003660">
    <property type="entry name" value="HAMP_dom"/>
</dbReference>
<evidence type="ECO:0000256" key="12">
    <source>
        <dbReference type="ARBA" id="ARBA00022989"/>
    </source>
</evidence>
<dbReference type="SMART" id="SM00387">
    <property type="entry name" value="HATPase_c"/>
    <property type="match status" value="1"/>
</dbReference>
<evidence type="ECO:0000313" key="19">
    <source>
        <dbReference type="Proteomes" id="UP000199159"/>
    </source>
</evidence>